<feature type="transmembrane region" description="Helical" evidence="1">
    <location>
        <begin position="136"/>
        <end position="154"/>
    </location>
</feature>
<keyword evidence="1" id="KW-0472">Membrane</keyword>
<feature type="transmembrane region" description="Helical" evidence="1">
    <location>
        <begin position="73"/>
        <end position="96"/>
    </location>
</feature>
<keyword evidence="1" id="KW-0812">Transmembrane</keyword>
<feature type="transmembrane region" description="Helical" evidence="1">
    <location>
        <begin position="43"/>
        <end position="61"/>
    </location>
</feature>
<gene>
    <name evidence="2" type="ORF">UFOPK1740_00125</name>
</gene>
<evidence type="ECO:0000256" key="1">
    <source>
        <dbReference type="SAM" id="Phobius"/>
    </source>
</evidence>
<accession>A0A6J6E3M7</accession>
<evidence type="ECO:0000313" key="2">
    <source>
        <dbReference type="EMBL" id="CAB4569775.1"/>
    </source>
</evidence>
<reference evidence="2" key="1">
    <citation type="submission" date="2020-05" db="EMBL/GenBank/DDBJ databases">
        <authorList>
            <person name="Chiriac C."/>
            <person name="Salcher M."/>
            <person name="Ghai R."/>
            <person name="Kavagutti S V."/>
        </authorList>
    </citation>
    <scope>NUCLEOTIDE SEQUENCE</scope>
</reference>
<dbReference type="InterPro" id="IPR017196">
    <property type="entry name" value="ECF_substrate-spec_UCP037395"/>
</dbReference>
<feature type="transmembrane region" description="Helical" evidence="1">
    <location>
        <begin position="108"/>
        <end position="130"/>
    </location>
</feature>
<sequence>MKLIKFNSLTTVSMGVTTLIGLIAFLWPFFLQKESIFGNNSDNASILILIIVPLVLMVALADVMQGGIDSRSLAILGVLTAVVAAVRPLGAGVAGLEPVWAIIIIGGRALGASFGFVLGAIGILGSAVLTGGIGPWLPFQMLVAAWVGAGAGLLPKLTGKKEILLISAYGFVVGFFAGLLLNLWFWPFANGLLPEISFEPGLAITEQLSRWIRFSLLTSFGYDLPRGILTAVLLFFLANPLLKAMRRMTKRANFSNAVVFKA</sequence>
<feature type="transmembrane region" description="Helical" evidence="1">
    <location>
        <begin position="12"/>
        <end position="31"/>
    </location>
</feature>
<feature type="transmembrane region" description="Helical" evidence="1">
    <location>
        <begin position="163"/>
        <end position="185"/>
    </location>
</feature>
<organism evidence="2">
    <name type="scientific">freshwater metagenome</name>
    <dbReference type="NCBI Taxonomy" id="449393"/>
    <lineage>
        <taxon>unclassified sequences</taxon>
        <taxon>metagenomes</taxon>
        <taxon>ecological metagenomes</taxon>
    </lineage>
</organism>
<dbReference type="AlphaFoldDB" id="A0A6J6E3M7"/>
<dbReference type="EMBL" id="CAEZTU010000003">
    <property type="protein sequence ID" value="CAB4569775.1"/>
    <property type="molecule type" value="Genomic_DNA"/>
</dbReference>
<name>A0A6J6E3M7_9ZZZZ</name>
<protein>
    <submittedName>
        <fullName evidence="2">Unannotated protein</fullName>
    </submittedName>
</protein>
<dbReference type="PIRSF" id="PIRSF037395">
    <property type="entry name" value="UCP037395_ABCper"/>
    <property type="match status" value="1"/>
</dbReference>
<proteinExistence type="predicted"/>
<dbReference type="Gene3D" id="1.10.1760.20">
    <property type="match status" value="1"/>
</dbReference>
<keyword evidence="1" id="KW-1133">Transmembrane helix</keyword>
<feature type="transmembrane region" description="Helical" evidence="1">
    <location>
        <begin position="224"/>
        <end position="242"/>
    </location>
</feature>